<dbReference type="PANTHER" id="PTHR22893:SF91">
    <property type="entry name" value="NADPH DEHYDROGENASE 2-RELATED"/>
    <property type="match status" value="1"/>
</dbReference>
<dbReference type="AlphaFoldDB" id="A0A6G0XE93"/>
<evidence type="ECO:0000313" key="5">
    <source>
        <dbReference type="EMBL" id="KAF0738557.1"/>
    </source>
</evidence>
<name>A0A6G0XE93_9STRA</name>
<dbReference type="GO" id="GO:0010181">
    <property type="term" value="F:FMN binding"/>
    <property type="evidence" value="ECO:0007669"/>
    <property type="project" value="InterPro"/>
</dbReference>
<evidence type="ECO:0000256" key="3">
    <source>
        <dbReference type="ARBA" id="ARBA00023002"/>
    </source>
</evidence>
<feature type="domain" description="NADH:flavin oxidoreductase/NADH oxidase N-terminal" evidence="4">
    <location>
        <begin position="4"/>
        <end position="334"/>
    </location>
</feature>
<comment type="similarity">
    <text evidence="2">Belongs to the NADH:flavin oxidoreductase/NADH oxidase family.</text>
</comment>
<dbReference type="InterPro" id="IPR013785">
    <property type="entry name" value="Aldolase_TIM"/>
</dbReference>
<dbReference type="SUPFAM" id="SSF51395">
    <property type="entry name" value="FMN-linked oxidoreductases"/>
    <property type="match status" value="1"/>
</dbReference>
<protein>
    <recommendedName>
        <fullName evidence="4">NADH:flavin oxidoreductase/NADH oxidase N-terminal domain-containing protein</fullName>
    </recommendedName>
</protein>
<dbReference type="CDD" id="cd02933">
    <property type="entry name" value="OYE_like_FMN"/>
    <property type="match status" value="1"/>
</dbReference>
<evidence type="ECO:0000256" key="1">
    <source>
        <dbReference type="ARBA" id="ARBA00001917"/>
    </source>
</evidence>
<evidence type="ECO:0000256" key="2">
    <source>
        <dbReference type="ARBA" id="ARBA00005979"/>
    </source>
</evidence>
<dbReference type="InterPro" id="IPR045247">
    <property type="entry name" value="Oye-like"/>
</dbReference>
<dbReference type="Pfam" id="PF00724">
    <property type="entry name" value="Oxidored_FMN"/>
    <property type="match status" value="1"/>
</dbReference>
<gene>
    <name evidence="5" type="ORF">Ae201684_005608</name>
</gene>
<dbReference type="GO" id="GO:0016628">
    <property type="term" value="F:oxidoreductase activity, acting on the CH-CH group of donors, NAD or NADP as acceptor"/>
    <property type="evidence" value="ECO:0007669"/>
    <property type="project" value="UniProtKB-ARBA"/>
</dbReference>
<dbReference type="Proteomes" id="UP000481153">
    <property type="component" value="Unassembled WGS sequence"/>
</dbReference>
<keyword evidence="6" id="KW-1185">Reference proteome</keyword>
<dbReference type="VEuPathDB" id="FungiDB:AeMF1_003858"/>
<evidence type="ECO:0000259" key="4">
    <source>
        <dbReference type="Pfam" id="PF00724"/>
    </source>
</evidence>
<dbReference type="FunFam" id="3.20.20.70:FF:000059">
    <property type="entry name" value="N-ethylmaleimide reductase, FMN-linked"/>
    <property type="match status" value="1"/>
</dbReference>
<dbReference type="Gene3D" id="3.20.20.70">
    <property type="entry name" value="Aldolase class I"/>
    <property type="match status" value="1"/>
</dbReference>
<reference evidence="5 6" key="1">
    <citation type="submission" date="2019-07" db="EMBL/GenBank/DDBJ databases">
        <title>Genomics analysis of Aphanomyces spp. identifies a new class of oomycete effector associated with host adaptation.</title>
        <authorList>
            <person name="Gaulin E."/>
        </authorList>
    </citation>
    <scope>NUCLEOTIDE SEQUENCE [LARGE SCALE GENOMIC DNA]</scope>
    <source>
        <strain evidence="5 6">ATCC 201684</strain>
    </source>
</reference>
<organism evidence="5 6">
    <name type="scientific">Aphanomyces euteiches</name>
    <dbReference type="NCBI Taxonomy" id="100861"/>
    <lineage>
        <taxon>Eukaryota</taxon>
        <taxon>Sar</taxon>
        <taxon>Stramenopiles</taxon>
        <taxon>Oomycota</taxon>
        <taxon>Saprolegniomycetes</taxon>
        <taxon>Saprolegniales</taxon>
        <taxon>Verrucalvaceae</taxon>
        <taxon>Aphanomyces</taxon>
    </lineage>
</organism>
<evidence type="ECO:0000313" key="6">
    <source>
        <dbReference type="Proteomes" id="UP000481153"/>
    </source>
</evidence>
<sequence>MAPNLFTPIQVGSVQLKNRIFMAPLTRIRAGTSHMPNDLMKEYYAQRASAGLIIAEGSMMAPNTSAFVGEPGFYTADQLVKWREITDAVHAKGGKIFMQIWHAGRVAHPDNNDGVQPIAPSAIAINGEAHTRYFKAQHVVPRELSVNEIASVVELFATASKKCIDVGGFDGVEIHAANGFLIDQFLRTSANTRTDQYGGSLENRARFLTEVLQAVTDAVGADKVGVRFSPLNGYNDICVEDPMALSEHVAKISQRFNLAYVHVIRSDMLQVQEGDVEPIFRKHFHNTFISNMGYTKDEANAAIEAGKLDAVAFGTLFIANPDLPERFAKDAPLNDADPTTYYVGGSKGYTDYPTLP</sequence>
<comment type="cofactor">
    <cofactor evidence="1">
        <name>FMN</name>
        <dbReference type="ChEBI" id="CHEBI:58210"/>
    </cofactor>
</comment>
<dbReference type="GO" id="GO:0005829">
    <property type="term" value="C:cytosol"/>
    <property type="evidence" value="ECO:0007669"/>
    <property type="project" value="UniProtKB-ARBA"/>
</dbReference>
<dbReference type="InterPro" id="IPR001155">
    <property type="entry name" value="OxRdtase_FMN_N"/>
</dbReference>
<keyword evidence="3" id="KW-0560">Oxidoreductase</keyword>
<accession>A0A6G0XE93</accession>
<comment type="caution">
    <text evidence="5">The sequence shown here is derived from an EMBL/GenBank/DDBJ whole genome shotgun (WGS) entry which is preliminary data.</text>
</comment>
<dbReference type="EMBL" id="VJMJ01000072">
    <property type="protein sequence ID" value="KAF0738557.1"/>
    <property type="molecule type" value="Genomic_DNA"/>
</dbReference>
<proteinExistence type="inferred from homology"/>
<dbReference type="PANTHER" id="PTHR22893">
    <property type="entry name" value="NADH OXIDOREDUCTASE-RELATED"/>
    <property type="match status" value="1"/>
</dbReference>